<accession>A0A6V7UZC4</accession>
<evidence type="ECO:0000313" key="1">
    <source>
        <dbReference type="EMBL" id="CAD2167238.1"/>
    </source>
</evidence>
<sequence length="136" mass="15790">MSGLKKEKIPKMELPNEPKFEEEEIIELEVEKEKEISNKAKSPTSKVANGKIQKNNGINPRILWKLVRIKETPRIEIRICKKCANALYNDKNKFTQKENGNIGICFEICEACAKLNMQLKDFVAEWDEKNLQNLKK</sequence>
<gene>
    <name evidence="1" type="ORF">MENT_LOCUS18519</name>
</gene>
<proteinExistence type="predicted"/>
<dbReference type="Proteomes" id="UP000580250">
    <property type="component" value="Unassembled WGS sequence"/>
</dbReference>
<dbReference type="EMBL" id="CAJEWN010000125">
    <property type="protein sequence ID" value="CAD2167238.1"/>
    <property type="molecule type" value="Genomic_DNA"/>
</dbReference>
<name>A0A6V7UZC4_MELEN</name>
<protein>
    <submittedName>
        <fullName evidence="1">Uncharacterized protein</fullName>
    </submittedName>
</protein>
<reference evidence="1 2" key="1">
    <citation type="submission" date="2020-08" db="EMBL/GenBank/DDBJ databases">
        <authorList>
            <person name="Koutsovoulos G."/>
            <person name="Danchin GJ E."/>
        </authorList>
    </citation>
    <scope>NUCLEOTIDE SEQUENCE [LARGE SCALE GENOMIC DNA]</scope>
</reference>
<comment type="caution">
    <text evidence="1">The sequence shown here is derived from an EMBL/GenBank/DDBJ whole genome shotgun (WGS) entry which is preliminary data.</text>
</comment>
<evidence type="ECO:0000313" key="2">
    <source>
        <dbReference type="Proteomes" id="UP000580250"/>
    </source>
</evidence>
<dbReference type="AlphaFoldDB" id="A0A6V7UZC4"/>
<organism evidence="1 2">
    <name type="scientific">Meloidogyne enterolobii</name>
    <name type="common">Root-knot nematode worm</name>
    <name type="synonym">Meloidogyne mayaguensis</name>
    <dbReference type="NCBI Taxonomy" id="390850"/>
    <lineage>
        <taxon>Eukaryota</taxon>
        <taxon>Metazoa</taxon>
        <taxon>Ecdysozoa</taxon>
        <taxon>Nematoda</taxon>
        <taxon>Chromadorea</taxon>
        <taxon>Rhabditida</taxon>
        <taxon>Tylenchina</taxon>
        <taxon>Tylenchomorpha</taxon>
        <taxon>Tylenchoidea</taxon>
        <taxon>Meloidogynidae</taxon>
        <taxon>Meloidogyninae</taxon>
        <taxon>Meloidogyne</taxon>
    </lineage>
</organism>